<feature type="domain" description="Siroheme synthase central" evidence="7">
    <location>
        <begin position="124"/>
        <end position="146"/>
    </location>
</feature>
<reference evidence="8 9" key="1">
    <citation type="submission" date="2022-09" db="EMBL/GenBank/DDBJ databases">
        <authorList>
            <person name="Kop L."/>
        </authorList>
    </citation>
    <scope>NUCLEOTIDE SEQUENCE [LARGE SCALE GENOMIC DNA]</scope>
    <source>
        <strain evidence="8 9">347</strain>
    </source>
</reference>
<dbReference type="EMBL" id="OX336137">
    <property type="protein sequence ID" value="CAI2718288.1"/>
    <property type="molecule type" value="Genomic_DNA"/>
</dbReference>
<dbReference type="RefSeq" id="WP_282011191.1">
    <property type="nucleotide sequence ID" value="NZ_OX336137.1"/>
</dbReference>
<keyword evidence="9" id="KW-1185">Reference proteome</keyword>
<comment type="catalytic activity">
    <reaction evidence="6">
        <text>precorrin-2 + NAD(+) = sirohydrochlorin + NADH + 2 H(+)</text>
        <dbReference type="Rhea" id="RHEA:15613"/>
        <dbReference type="ChEBI" id="CHEBI:15378"/>
        <dbReference type="ChEBI" id="CHEBI:57540"/>
        <dbReference type="ChEBI" id="CHEBI:57945"/>
        <dbReference type="ChEBI" id="CHEBI:58351"/>
        <dbReference type="ChEBI" id="CHEBI:58827"/>
        <dbReference type="EC" id="1.3.1.76"/>
    </reaction>
</comment>
<dbReference type="Pfam" id="PF13241">
    <property type="entry name" value="NAD_binding_7"/>
    <property type="match status" value="1"/>
</dbReference>
<dbReference type="InterPro" id="IPR028281">
    <property type="entry name" value="Sirohaem_synthase_central"/>
</dbReference>
<dbReference type="Gene3D" id="3.40.50.720">
    <property type="entry name" value="NAD(P)-binding Rossmann-like Domain"/>
    <property type="match status" value="1"/>
</dbReference>
<dbReference type="SUPFAM" id="SSF51735">
    <property type="entry name" value="NAD(P)-binding Rossmann-fold domains"/>
    <property type="match status" value="1"/>
</dbReference>
<protein>
    <recommendedName>
        <fullName evidence="2">precorrin-2 dehydrogenase</fullName>
        <ecNumber evidence="2">1.3.1.76</ecNumber>
    </recommendedName>
</protein>
<dbReference type="Gene3D" id="1.10.8.210">
    <property type="entry name" value="Sirohaem synthase, dimerisation domain"/>
    <property type="match status" value="1"/>
</dbReference>
<proteinExistence type="predicted"/>
<evidence type="ECO:0000256" key="6">
    <source>
        <dbReference type="ARBA" id="ARBA00047561"/>
    </source>
</evidence>
<accession>A0ABM9HDZ9</accession>
<evidence type="ECO:0000256" key="4">
    <source>
        <dbReference type="ARBA" id="ARBA00023027"/>
    </source>
</evidence>
<sequence>MLIDLNLKGKQVVVVGGGREATGKVELLLHQHCQVAVVADRISDSIHQWEREKKLTCTTMIVQNGDFLKDYENLILVMAITDSRDLNRTLVMAGLKLGCYVYAVDDPEVSDFSHPSVIALDANVQVAISTNGKSPLMARTFRQRLEPILRQNITRIDLLQVRLQARMRELAKEQLKDIAERKKFLQDIMVNPEIQSFLERGNLQEAEYFACQQLKKLSK</sequence>
<dbReference type="InterPro" id="IPR037115">
    <property type="entry name" value="Sirohaem_synt_dimer_dom_sf"/>
</dbReference>
<evidence type="ECO:0000256" key="2">
    <source>
        <dbReference type="ARBA" id="ARBA00012400"/>
    </source>
</evidence>
<dbReference type="InterPro" id="IPR006367">
    <property type="entry name" value="Sirohaem_synthase_N"/>
</dbReference>
<dbReference type="PANTHER" id="PTHR35330">
    <property type="entry name" value="SIROHEME BIOSYNTHESIS PROTEIN MET8"/>
    <property type="match status" value="1"/>
</dbReference>
<dbReference type="InterPro" id="IPR036291">
    <property type="entry name" value="NAD(P)-bd_dom_sf"/>
</dbReference>
<keyword evidence="3 8" id="KW-0560">Oxidoreductase</keyword>
<name>A0ABM9HDZ9_9BACT</name>
<dbReference type="EC" id="1.3.1.76" evidence="2"/>
<evidence type="ECO:0000313" key="8">
    <source>
        <dbReference type="EMBL" id="CAI2718288.1"/>
    </source>
</evidence>
<evidence type="ECO:0000256" key="5">
    <source>
        <dbReference type="ARBA" id="ARBA00023244"/>
    </source>
</evidence>
<evidence type="ECO:0000256" key="3">
    <source>
        <dbReference type="ARBA" id="ARBA00023002"/>
    </source>
</evidence>
<evidence type="ECO:0000313" key="9">
    <source>
        <dbReference type="Proteomes" id="UP001157733"/>
    </source>
</evidence>
<keyword evidence="4" id="KW-0520">NAD</keyword>
<dbReference type="PANTHER" id="PTHR35330:SF1">
    <property type="entry name" value="SIROHEME BIOSYNTHESIS PROTEIN MET8"/>
    <property type="match status" value="1"/>
</dbReference>
<dbReference type="InterPro" id="IPR028161">
    <property type="entry name" value="Met8-like"/>
</dbReference>
<evidence type="ECO:0000259" key="7">
    <source>
        <dbReference type="Pfam" id="PF14824"/>
    </source>
</evidence>
<gene>
    <name evidence="8" type="ORF">NSPWAT_1429</name>
</gene>
<dbReference type="Gene3D" id="3.30.160.110">
    <property type="entry name" value="Siroheme synthase, domain 2"/>
    <property type="match status" value="1"/>
</dbReference>
<evidence type="ECO:0000256" key="1">
    <source>
        <dbReference type="ARBA" id="ARBA00005010"/>
    </source>
</evidence>
<organism evidence="8 9">
    <name type="scientific">Nitrospina watsonii</name>
    <dbReference type="NCBI Taxonomy" id="1323948"/>
    <lineage>
        <taxon>Bacteria</taxon>
        <taxon>Pseudomonadati</taxon>
        <taxon>Nitrospinota/Tectimicrobiota group</taxon>
        <taxon>Nitrospinota</taxon>
        <taxon>Nitrospinia</taxon>
        <taxon>Nitrospinales</taxon>
        <taxon>Nitrospinaceae</taxon>
        <taxon>Nitrospina</taxon>
    </lineage>
</organism>
<dbReference type="GO" id="GO:0043115">
    <property type="term" value="F:precorrin-2 dehydrogenase activity"/>
    <property type="evidence" value="ECO:0007669"/>
    <property type="project" value="UniProtKB-EC"/>
</dbReference>
<dbReference type="Pfam" id="PF14824">
    <property type="entry name" value="Sirohm_synth_M"/>
    <property type="match status" value="1"/>
</dbReference>
<keyword evidence="5" id="KW-0627">Porphyrin biosynthesis</keyword>
<dbReference type="SUPFAM" id="SSF75615">
    <property type="entry name" value="Siroheme synthase middle domains-like"/>
    <property type="match status" value="1"/>
</dbReference>
<dbReference type="NCBIfam" id="TIGR01470">
    <property type="entry name" value="cysG_Nterm"/>
    <property type="match status" value="1"/>
</dbReference>
<dbReference type="Proteomes" id="UP001157733">
    <property type="component" value="Chromosome"/>
</dbReference>
<comment type="pathway">
    <text evidence="1">Porphyrin-containing compound metabolism; siroheme biosynthesis; sirohydrochlorin from precorrin-2: step 1/1.</text>
</comment>